<dbReference type="RefSeq" id="WP_114544756.1">
    <property type="nucleotide sequence ID" value="NZ_CATYHD010000014.1"/>
</dbReference>
<dbReference type="Proteomes" id="UP000270112">
    <property type="component" value="Unassembled WGS sequence"/>
</dbReference>
<reference evidence="3 5" key="1">
    <citation type="journal article" date="2018" name="Elife">
        <title>Discovery and characterization of a prevalent human gut bacterial enzyme sufficient for the inactivation of a family of plant toxins.</title>
        <authorList>
            <person name="Koppel N."/>
            <person name="Bisanz J.E."/>
            <person name="Pandelia M.E."/>
            <person name="Turnbaugh P.J."/>
            <person name="Balskus E.P."/>
        </authorList>
    </citation>
    <scope>NUCLEOTIDE SEQUENCE [LARGE SCALE GENOMIC DNA]</scope>
    <source>
        <strain evidence="3 5">DSM 16107</strain>
    </source>
</reference>
<dbReference type="Gene3D" id="1.10.1660.10">
    <property type="match status" value="1"/>
</dbReference>
<keyword evidence="5" id="KW-1185">Reference proteome</keyword>
<accession>A0A3N0IWW4</accession>
<protein>
    <submittedName>
        <fullName evidence="4">Multidrug transporter</fullName>
    </submittedName>
</protein>
<evidence type="ECO:0000259" key="2">
    <source>
        <dbReference type="PROSITE" id="PS50937"/>
    </source>
</evidence>
<dbReference type="Proteomes" id="UP000253817">
    <property type="component" value="Unassembled WGS sequence"/>
</dbReference>
<dbReference type="AlphaFoldDB" id="A0A3N0IWW4"/>
<dbReference type="InterPro" id="IPR047057">
    <property type="entry name" value="MerR_fam"/>
</dbReference>
<evidence type="ECO:0000313" key="4">
    <source>
        <dbReference type="EMBL" id="RNM40920.1"/>
    </source>
</evidence>
<reference evidence="4" key="3">
    <citation type="journal article" date="2019" name="Microbiol. Resour. Announc.">
        <title>Draft Genome Sequences of Type Strains of Gordonibacter faecihominis, Paraeggerthella hongkongensis, Parvibacter caecicola,Slackia equolifaciens, Slackia faecicanis, and Slackia isoflavoniconvertens.</title>
        <authorList>
            <person name="Danylec N."/>
            <person name="Stoll D.A."/>
            <person name="Dotsch A."/>
            <person name="Huch M."/>
        </authorList>
    </citation>
    <scope>NUCLEOTIDE SEQUENCE</scope>
    <source>
        <strain evidence="4">DSM 16107</strain>
    </source>
</reference>
<dbReference type="Pfam" id="PF13411">
    <property type="entry name" value="MerR_1"/>
    <property type="match status" value="1"/>
</dbReference>
<proteinExistence type="predicted"/>
<dbReference type="InterPro" id="IPR009061">
    <property type="entry name" value="DNA-bd_dom_put_sf"/>
</dbReference>
<dbReference type="InterPro" id="IPR000551">
    <property type="entry name" value="MerR-type_HTH_dom"/>
</dbReference>
<keyword evidence="1" id="KW-0238">DNA-binding</keyword>
<dbReference type="GO" id="GO:0003700">
    <property type="term" value="F:DNA-binding transcription factor activity"/>
    <property type="evidence" value="ECO:0007669"/>
    <property type="project" value="InterPro"/>
</dbReference>
<dbReference type="PANTHER" id="PTHR30204">
    <property type="entry name" value="REDOX-CYCLING DRUG-SENSING TRANSCRIPTIONAL ACTIVATOR SOXR"/>
    <property type="match status" value="1"/>
</dbReference>
<evidence type="ECO:0000313" key="5">
    <source>
        <dbReference type="Proteomes" id="UP000253817"/>
    </source>
</evidence>
<organism evidence="4 6">
    <name type="scientific">Eggerthella sinensis</name>
    <dbReference type="NCBI Taxonomy" id="242230"/>
    <lineage>
        <taxon>Bacteria</taxon>
        <taxon>Bacillati</taxon>
        <taxon>Actinomycetota</taxon>
        <taxon>Coriobacteriia</taxon>
        <taxon>Eggerthellales</taxon>
        <taxon>Eggerthellaceae</taxon>
        <taxon>Eggerthella</taxon>
    </lineage>
</organism>
<reference evidence="6" key="2">
    <citation type="submission" date="2018-05" db="EMBL/GenBank/DDBJ databases">
        <title>Genome Sequencing of selected type strains of the family Eggerthellaceae.</title>
        <authorList>
            <person name="Danylec N."/>
            <person name="Stoll D.A."/>
            <person name="Doetsch A."/>
            <person name="Huch M."/>
        </authorList>
    </citation>
    <scope>NUCLEOTIDE SEQUENCE [LARGE SCALE GENOMIC DNA]</scope>
    <source>
        <strain evidence="6">DSM 16107</strain>
    </source>
</reference>
<sequence>MDELTIGRMAKLNCVSEKALRLYHMKGILEPARTDEETGYRYYDLGQCATVDMIQQLRILGFTLDEIKAIEEAHDVEFFFEVLQKRRAGIAEQERHLAIAHKVADDLIAHCDTYLHRPLCNQIMLEHLPPRTVLKFANDDPHLLTTYDGREAMDNWELTLRAIKRVIVERGWPISLFRSVGCIIPHERLAAGDLRFESSFVFVDEAFGEAFEAAEVLPGGDHLTMYCAGATTERGEDAETVLLERMLDYAHHKHFAIAGDYVGEVIADTPEFLFERRDMFFKLCLPVRYDPCADGTA</sequence>
<dbReference type="EMBL" id="QICC01000057">
    <property type="protein sequence ID" value="RNM40920.1"/>
    <property type="molecule type" value="Genomic_DNA"/>
</dbReference>
<dbReference type="PROSITE" id="PS50937">
    <property type="entry name" value="HTH_MERR_2"/>
    <property type="match status" value="1"/>
</dbReference>
<dbReference type="GO" id="GO:0003677">
    <property type="term" value="F:DNA binding"/>
    <property type="evidence" value="ECO:0007669"/>
    <property type="project" value="UniProtKB-KW"/>
</dbReference>
<gene>
    <name evidence="3" type="ORF">C1876_00455</name>
    <name evidence="4" type="ORF">DMP09_12065</name>
</gene>
<evidence type="ECO:0000313" key="3">
    <source>
        <dbReference type="EMBL" id="RDB71809.1"/>
    </source>
</evidence>
<name>A0A3N0IWW4_9ACTN</name>
<comment type="caution">
    <text evidence="4">The sequence shown here is derived from an EMBL/GenBank/DDBJ whole genome shotgun (WGS) entry which is preliminary data.</text>
</comment>
<dbReference type="EMBL" id="PPTT01000001">
    <property type="protein sequence ID" value="RDB71809.1"/>
    <property type="molecule type" value="Genomic_DNA"/>
</dbReference>
<dbReference type="OrthoDB" id="7849865at2"/>
<dbReference type="SMART" id="SM00422">
    <property type="entry name" value="HTH_MERR"/>
    <property type="match status" value="1"/>
</dbReference>
<evidence type="ECO:0000313" key="6">
    <source>
        <dbReference type="Proteomes" id="UP000270112"/>
    </source>
</evidence>
<dbReference type="PANTHER" id="PTHR30204:SF97">
    <property type="entry name" value="MERR FAMILY REGULATORY PROTEIN"/>
    <property type="match status" value="1"/>
</dbReference>
<dbReference type="SUPFAM" id="SSF46955">
    <property type="entry name" value="Putative DNA-binding domain"/>
    <property type="match status" value="1"/>
</dbReference>
<evidence type="ECO:0000256" key="1">
    <source>
        <dbReference type="ARBA" id="ARBA00023125"/>
    </source>
</evidence>
<feature type="domain" description="HTH merR-type" evidence="2">
    <location>
        <begin position="3"/>
        <end position="73"/>
    </location>
</feature>